<name>A0ACB8V0X4_9EURO</name>
<reference evidence="1" key="1">
    <citation type="journal article" date="2022" name="bioRxiv">
        <title>Population genetic analysis of Ophidiomyces ophidiicola, the causative agent of snake fungal disease, indicates recent introductions to the USA.</title>
        <authorList>
            <person name="Ladner J.T."/>
            <person name="Palmer J.M."/>
            <person name="Ettinger C.L."/>
            <person name="Stajich J.E."/>
            <person name="Farrell T.M."/>
            <person name="Glorioso B.M."/>
            <person name="Lawson B."/>
            <person name="Price S.J."/>
            <person name="Stengle A.G."/>
            <person name="Grear D.A."/>
            <person name="Lorch J.M."/>
        </authorList>
    </citation>
    <scope>NUCLEOTIDE SEQUENCE</scope>
    <source>
        <strain evidence="1">NWHC 24266-5</strain>
    </source>
</reference>
<evidence type="ECO:0000313" key="1">
    <source>
        <dbReference type="EMBL" id="KAI2390056.1"/>
    </source>
</evidence>
<gene>
    <name evidence="1" type="ORF">LOY88_001864</name>
</gene>
<accession>A0ACB8V0X4</accession>
<dbReference type="EMBL" id="JALBCA010000020">
    <property type="protein sequence ID" value="KAI2390056.1"/>
    <property type="molecule type" value="Genomic_DNA"/>
</dbReference>
<protein>
    <submittedName>
        <fullName evidence="1">Uncharacterized protein</fullName>
    </submittedName>
</protein>
<organism evidence="1">
    <name type="scientific">Ophidiomyces ophidiicola</name>
    <dbReference type="NCBI Taxonomy" id="1387563"/>
    <lineage>
        <taxon>Eukaryota</taxon>
        <taxon>Fungi</taxon>
        <taxon>Dikarya</taxon>
        <taxon>Ascomycota</taxon>
        <taxon>Pezizomycotina</taxon>
        <taxon>Eurotiomycetes</taxon>
        <taxon>Eurotiomycetidae</taxon>
        <taxon>Onygenales</taxon>
        <taxon>Onygenaceae</taxon>
        <taxon>Ophidiomyces</taxon>
    </lineage>
</organism>
<sequence>MVKTRRLMRREITYSSAKTNETNMLVSLGYYGKLYDFFLHLYRHENLLKQAAAHHLGVNPERCEVALVTQWLFGSFNVCIPIVIDTQKSVLMRFPLPHRVGESFRPGNSDEKLRCEAGTYTWLQQNCPSIPIPRLYGFAFSTGQSFTAIENMPLIARCVQSVRCFILRMFGFPVTKYVPYTGPCLDAWKTGYLLVERIENGSMLSKTWKDKRDDQNLRMNFFRSLSRILLTIARVPVPRIGSFTIDHNGFLNLNNRPLTIEIQQMENEHIPVGIPRDATYSTSLAYAHDILALHDNRLRYQPNGANDKWDCLHQMATLTMMRILLPHFFNRQLNHGPFTVMLNDLHPSNI</sequence>
<proteinExistence type="predicted"/>
<comment type="caution">
    <text evidence="1">The sequence shown here is derived from an EMBL/GenBank/DDBJ whole genome shotgun (WGS) entry which is preliminary data.</text>
</comment>